<name>X1FQP7_9ZZZZ</name>
<feature type="non-terminal residue" evidence="2">
    <location>
        <position position="251"/>
    </location>
</feature>
<dbReference type="AlphaFoldDB" id="X1FQP7"/>
<dbReference type="PANTHER" id="PTHR45947:SF3">
    <property type="entry name" value="SULFOQUINOVOSYL TRANSFERASE SQD2"/>
    <property type="match status" value="1"/>
</dbReference>
<sequence length="251" mass="28726">MLKAKKQARILFVSHMSVLGGPSHSLLKLVKYLKQQHEVVVVAPGDGALFEELEHMGIPGYRAVPHGLTRRSIPWLCRFIVREKFDIVYGNNFSSGPRNALIAAKLTGRPFVWHIREMLRERHWRTDFLLRYADVIIAISRACAQLVQHHVPKKNVHVVYNGIELEEFQLERTEARQHVRRILGVPPDHLVMANVGIVHPRKGQAHALNIAADILRHEPTAIFAFLGSLDKKPEYARHLKEQAARLNIEDR</sequence>
<evidence type="ECO:0000313" key="2">
    <source>
        <dbReference type="EMBL" id="GAH47966.1"/>
    </source>
</evidence>
<dbReference type="InterPro" id="IPR050194">
    <property type="entry name" value="Glycosyltransferase_grp1"/>
</dbReference>
<evidence type="ECO:0000259" key="1">
    <source>
        <dbReference type="Pfam" id="PF13439"/>
    </source>
</evidence>
<protein>
    <recommendedName>
        <fullName evidence="1">Glycosyltransferase subfamily 4-like N-terminal domain-containing protein</fullName>
    </recommendedName>
</protein>
<dbReference type="EMBL" id="BARU01022898">
    <property type="protein sequence ID" value="GAH47966.1"/>
    <property type="molecule type" value="Genomic_DNA"/>
</dbReference>
<gene>
    <name evidence="2" type="ORF">S03H2_37234</name>
</gene>
<accession>X1FQP7</accession>
<comment type="caution">
    <text evidence="2">The sequence shown here is derived from an EMBL/GenBank/DDBJ whole genome shotgun (WGS) entry which is preliminary data.</text>
</comment>
<organism evidence="2">
    <name type="scientific">marine sediment metagenome</name>
    <dbReference type="NCBI Taxonomy" id="412755"/>
    <lineage>
        <taxon>unclassified sequences</taxon>
        <taxon>metagenomes</taxon>
        <taxon>ecological metagenomes</taxon>
    </lineage>
</organism>
<dbReference type="SUPFAM" id="SSF53756">
    <property type="entry name" value="UDP-Glycosyltransferase/glycogen phosphorylase"/>
    <property type="match status" value="1"/>
</dbReference>
<dbReference type="PANTHER" id="PTHR45947">
    <property type="entry name" value="SULFOQUINOVOSYL TRANSFERASE SQD2"/>
    <property type="match status" value="1"/>
</dbReference>
<dbReference type="Gene3D" id="3.40.50.2000">
    <property type="entry name" value="Glycogen Phosphorylase B"/>
    <property type="match status" value="2"/>
</dbReference>
<proteinExistence type="predicted"/>
<dbReference type="Pfam" id="PF13439">
    <property type="entry name" value="Glyco_transf_4"/>
    <property type="match status" value="1"/>
</dbReference>
<reference evidence="2" key="1">
    <citation type="journal article" date="2014" name="Front. Microbiol.">
        <title>High frequency of phylogenetically diverse reductive dehalogenase-homologous genes in deep subseafloor sedimentary metagenomes.</title>
        <authorList>
            <person name="Kawai M."/>
            <person name="Futagami T."/>
            <person name="Toyoda A."/>
            <person name="Takaki Y."/>
            <person name="Nishi S."/>
            <person name="Hori S."/>
            <person name="Arai W."/>
            <person name="Tsubouchi T."/>
            <person name="Morono Y."/>
            <person name="Uchiyama I."/>
            <person name="Ito T."/>
            <person name="Fujiyama A."/>
            <person name="Inagaki F."/>
            <person name="Takami H."/>
        </authorList>
    </citation>
    <scope>NUCLEOTIDE SEQUENCE</scope>
    <source>
        <strain evidence="2">Expedition CK06-06</strain>
    </source>
</reference>
<dbReference type="InterPro" id="IPR028098">
    <property type="entry name" value="Glyco_trans_4-like_N"/>
</dbReference>
<feature type="domain" description="Glycosyltransferase subfamily 4-like N-terminal" evidence="1">
    <location>
        <begin position="20"/>
        <end position="166"/>
    </location>
</feature>
<dbReference type="GO" id="GO:0016757">
    <property type="term" value="F:glycosyltransferase activity"/>
    <property type="evidence" value="ECO:0007669"/>
    <property type="project" value="TreeGrafter"/>
</dbReference>